<keyword evidence="3 6" id="KW-0418">Kinase</keyword>
<dbReference type="Pfam" id="PF02782">
    <property type="entry name" value="FGGY_C"/>
    <property type="match status" value="1"/>
</dbReference>
<proteinExistence type="inferred from homology"/>
<dbReference type="GO" id="GO:0016301">
    <property type="term" value="F:kinase activity"/>
    <property type="evidence" value="ECO:0007669"/>
    <property type="project" value="UniProtKB-KW"/>
</dbReference>
<dbReference type="CDD" id="cd07782">
    <property type="entry name" value="ASKHA_NBD_FGGY_D-RBK"/>
    <property type="match status" value="1"/>
</dbReference>
<feature type="domain" description="Carbohydrate kinase FGGY C-terminal" evidence="5">
    <location>
        <begin position="274"/>
        <end position="474"/>
    </location>
</feature>
<comment type="caution">
    <text evidence="6">The sequence shown here is derived from an EMBL/GenBank/DDBJ whole genome shotgun (WGS) entry which is preliminary data.</text>
</comment>
<evidence type="ECO:0000259" key="4">
    <source>
        <dbReference type="Pfam" id="PF00370"/>
    </source>
</evidence>
<evidence type="ECO:0000256" key="2">
    <source>
        <dbReference type="ARBA" id="ARBA00022679"/>
    </source>
</evidence>
<comment type="similarity">
    <text evidence="1">Belongs to the FGGY kinase family.</text>
</comment>
<keyword evidence="7" id="KW-1185">Reference proteome</keyword>
<organism evidence="6 7">
    <name type="scientific">Mesorhizobium liriopis</name>
    <dbReference type="NCBI Taxonomy" id="2953882"/>
    <lineage>
        <taxon>Bacteria</taxon>
        <taxon>Pseudomonadati</taxon>
        <taxon>Pseudomonadota</taxon>
        <taxon>Alphaproteobacteria</taxon>
        <taxon>Hyphomicrobiales</taxon>
        <taxon>Phyllobacteriaceae</taxon>
        <taxon>Mesorhizobium</taxon>
    </lineage>
</organism>
<dbReference type="NCBIfam" id="TIGR01315">
    <property type="entry name" value="5C_CHO_kinase"/>
    <property type="match status" value="1"/>
</dbReference>
<reference evidence="6 7" key="1">
    <citation type="submission" date="2022-06" db="EMBL/GenBank/DDBJ databases">
        <title>Mesorhizobium sp. strain RP14 Genome sequencing and assembly.</title>
        <authorList>
            <person name="Kim I."/>
        </authorList>
    </citation>
    <scope>NUCLEOTIDE SEQUENCE [LARGE SCALE GENOMIC DNA]</scope>
    <source>
        <strain evidence="7">RP14(2022)</strain>
    </source>
</reference>
<dbReference type="Pfam" id="PF00370">
    <property type="entry name" value="FGGY_N"/>
    <property type="match status" value="1"/>
</dbReference>
<dbReference type="InterPro" id="IPR006003">
    <property type="entry name" value="FGGY_RbtK-like"/>
</dbReference>
<protein>
    <submittedName>
        <fullName evidence="6">FGGY-family carbohydrate kinase</fullName>
    </submittedName>
</protein>
<dbReference type="PANTHER" id="PTHR43435:SF4">
    <property type="entry name" value="FGGY CARBOHYDRATE KINASE DOMAIN-CONTAINING PROTEIN"/>
    <property type="match status" value="1"/>
</dbReference>
<evidence type="ECO:0000259" key="5">
    <source>
        <dbReference type="Pfam" id="PF02782"/>
    </source>
</evidence>
<dbReference type="InterPro" id="IPR018484">
    <property type="entry name" value="FGGY_N"/>
</dbReference>
<dbReference type="PIRSF" id="PIRSF000538">
    <property type="entry name" value="GlpK"/>
    <property type="match status" value="1"/>
</dbReference>
<keyword evidence="2" id="KW-0808">Transferase</keyword>
<dbReference type="SUPFAM" id="SSF53067">
    <property type="entry name" value="Actin-like ATPase domain"/>
    <property type="match status" value="2"/>
</dbReference>
<evidence type="ECO:0000256" key="3">
    <source>
        <dbReference type="ARBA" id="ARBA00022777"/>
    </source>
</evidence>
<dbReference type="InterPro" id="IPR000577">
    <property type="entry name" value="Carb_kinase_FGGY"/>
</dbReference>
<dbReference type="PANTHER" id="PTHR43435">
    <property type="entry name" value="RIBULOKINASE"/>
    <property type="match status" value="1"/>
</dbReference>
<dbReference type="Gene3D" id="1.20.58.2240">
    <property type="match status" value="1"/>
</dbReference>
<feature type="domain" description="Carbohydrate kinase FGGY N-terminal" evidence="4">
    <location>
        <begin position="6"/>
        <end position="260"/>
    </location>
</feature>
<evidence type="ECO:0000313" key="7">
    <source>
        <dbReference type="Proteomes" id="UP001205906"/>
    </source>
</evidence>
<dbReference type="EMBL" id="JAMXQS010000005">
    <property type="protein sequence ID" value="MCO6050410.1"/>
    <property type="molecule type" value="Genomic_DNA"/>
</dbReference>
<accession>A0ABT1C6F3</accession>
<dbReference type="RefSeq" id="WP_252819215.1">
    <property type="nucleotide sequence ID" value="NZ_JAMXQS010000005.1"/>
</dbReference>
<gene>
    <name evidence="6" type="ORF">NGM99_11515</name>
</gene>
<evidence type="ECO:0000313" key="6">
    <source>
        <dbReference type="EMBL" id="MCO6050410.1"/>
    </source>
</evidence>
<dbReference type="InterPro" id="IPR018485">
    <property type="entry name" value="FGGY_C"/>
</dbReference>
<sequence>MGQGLVCGVDVGTGSARAGIFDFNGRLLGRAEHPILINQPEPAHAEHDSEDIWNAVCGAVRAARKSAGVEARAVKGIAFDATCSLVVRDRDGRPVSVSRSGESRWDTLVWLDHRSLSQAERCTATGHPLIARVGRMSPEMQTPKLMWLKEELPATWEQAGFFFDLADFLSWKATGSLARSQCTLGTKWAYLADGDAGWQDDLLGEVGLADMRERGALPDHATPVGADLGSLTPDAARALGLLPETRVGCGLIDAHAGALGLLGGLPPKTLNRHAALIAGTSSCVMAMTTAPRRFAGAWGPYWGAALPDLWLSEGGQSATGALLDHVIQLTGGGLPPTGETHRRIIARVEAMRGAEGPDLASELHVLPDFHGNRSPYADPNALGVVSGLSLDSSFDALCRLYWRTAVALALGLRHVLDAMGERGPRVDVLHVTGGHTRNSLLMELYADATGCRVEEQRNDEAVLRGSAMAAASAAGLYPTLREACAAMRQPGAVREPDPAAQKRLERDYRIFLEMHRQRRVLDDMMRASEEAL</sequence>
<dbReference type="Proteomes" id="UP001205906">
    <property type="component" value="Unassembled WGS sequence"/>
</dbReference>
<name>A0ABT1C6F3_9HYPH</name>
<evidence type="ECO:0000256" key="1">
    <source>
        <dbReference type="ARBA" id="ARBA00009156"/>
    </source>
</evidence>
<dbReference type="InterPro" id="IPR043129">
    <property type="entry name" value="ATPase_NBD"/>
</dbReference>
<dbReference type="Gene3D" id="3.30.420.40">
    <property type="match status" value="1"/>
</dbReference>